<evidence type="ECO:0000259" key="3">
    <source>
        <dbReference type="PROSITE" id="PS50802"/>
    </source>
</evidence>
<organism evidence="4 5">
    <name type="scientific">Porites lobata</name>
    <dbReference type="NCBI Taxonomy" id="104759"/>
    <lineage>
        <taxon>Eukaryota</taxon>
        <taxon>Metazoa</taxon>
        <taxon>Cnidaria</taxon>
        <taxon>Anthozoa</taxon>
        <taxon>Hexacorallia</taxon>
        <taxon>Scleractinia</taxon>
        <taxon>Fungiina</taxon>
        <taxon>Poritidae</taxon>
        <taxon>Porites</taxon>
    </lineage>
</organism>
<dbReference type="InterPro" id="IPR011029">
    <property type="entry name" value="DEATH-like_dom_sf"/>
</dbReference>
<evidence type="ECO:0000313" key="5">
    <source>
        <dbReference type="Proteomes" id="UP001159405"/>
    </source>
</evidence>
<feature type="compositionally biased region" description="Low complexity" evidence="1">
    <location>
        <begin position="352"/>
        <end position="365"/>
    </location>
</feature>
<feature type="compositionally biased region" description="Polar residues" evidence="1">
    <location>
        <begin position="161"/>
        <end position="171"/>
    </location>
</feature>
<feature type="compositionally biased region" description="Basic and acidic residues" evidence="1">
    <location>
        <begin position="1"/>
        <end position="15"/>
    </location>
</feature>
<keyword evidence="5" id="KW-1185">Reference proteome</keyword>
<protein>
    <recommendedName>
        <fullName evidence="6">Ubiquitinyl hydrolase 1</fullName>
    </recommendedName>
</protein>
<gene>
    <name evidence="4" type="ORF">PLOB_00047887</name>
</gene>
<dbReference type="PANTHER" id="PTHR12419">
    <property type="entry name" value="OTU DOMAIN CONTAINING PROTEIN"/>
    <property type="match status" value="1"/>
</dbReference>
<feature type="region of interest" description="Disordered" evidence="1">
    <location>
        <begin position="221"/>
        <end position="373"/>
    </location>
</feature>
<dbReference type="SUPFAM" id="SSF47986">
    <property type="entry name" value="DEATH domain"/>
    <property type="match status" value="4"/>
</dbReference>
<evidence type="ECO:0000256" key="1">
    <source>
        <dbReference type="SAM" id="MobiDB-lite"/>
    </source>
</evidence>
<dbReference type="Proteomes" id="UP001159405">
    <property type="component" value="Unassembled WGS sequence"/>
</dbReference>
<dbReference type="InterPro" id="IPR050704">
    <property type="entry name" value="Peptidase_C85-like"/>
</dbReference>
<dbReference type="PROSITE" id="PS50017">
    <property type="entry name" value="DEATH_DOMAIN"/>
    <property type="match status" value="1"/>
</dbReference>
<feature type="compositionally biased region" description="Low complexity" evidence="1">
    <location>
        <begin position="927"/>
        <end position="942"/>
    </location>
</feature>
<evidence type="ECO:0000259" key="2">
    <source>
        <dbReference type="PROSITE" id="PS50017"/>
    </source>
</evidence>
<dbReference type="SUPFAM" id="SSF54001">
    <property type="entry name" value="Cysteine proteinases"/>
    <property type="match status" value="1"/>
</dbReference>
<feature type="region of interest" description="Disordered" evidence="1">
    <location>
        <begin position="917"/>
        <end position="951"/>
    </location>
</feature>
<dbReference type="Gene3D" id="1.10.533.10">
    <property type="entry name" value="Death Domain, Fas"/>
    <property type="match status" value="4"/>
</dbReference>
<feature type="compositionally biased region" description="Polar residues" evidence="1">
    <location>
        <begin position="83"/>
        <end position="104"/>
    </location>
</feature>
<feature type="compositionally biased region" description="Polar residues" evidence="1">
    <location>
        <begin position="129"/>
        <end position="153"/>
    </location>
</feature>
<comment type="caution">
    <text evidence="4">The sequence shown here is derived from an EMBL/GenBank/DDBJ whole genome shotgun (WGS) entry which is preliminary data.</text>
</comment>
<dbReference type="Gene3D" id="3.90.70.80">
    <property type="match status" value="1"/>
</dbReference>
<dbReference type="EMBL" id="CALNXK010000009">
    <property type="protein sequence ID" value="CAH3041734.1"/>
    <property type="molecule type" value="Genomic_DNA"/>
</dbReference>
<dbReference type="InterPro" id="IPR003323">
    <property type="entry name" value="OTU_dom"/>
</dbReference>
<dbReference type="PROSITE" id="PS50802">
    <property type="entry name" value="OTU"/>
    <property type="match status" value="1"/>
</dbReference>
<name>A0ABN8N3P0_9CNID</name>
<dbReference type="InterPro" id="IPR000488">
    <property type="entry name" value="Death_dom"/>
</dbReference>
<dbReference type="PANTHER" id="PTHR12419:SF11">
    <property type="entry name" value="OTU DOMAIN-CONTAINING PROTEIN DDB_G0284757"/>
    <property type="match status" value="1"/>
</dbReference>
<accession>A0ABN8N3P0</accession>
<feature type="region of interest" description="Disordered" evidence="1">
    <location>
        <begin position="68"/>
        <end position="171"/>
    </location>
</feature>
<evidence type="ECO:0000313" key="4">
    <source>
        <dbReference type="EMBL" id="CAH3041734.1"/>
    </source>
</evidence>
<sequence length="1048" mass="117525">MNGLMGKDHSKESRSEKKKKKIPKSSKESVHKAAAGVQEMENGDLEQEGRRLFLDDLAKRKEKMLKEFSKATSKCDQGVVEGKQQQSGSRSMPVTQDTADNFGNQDFDANLNSNGTVQDGSEYKIQIENCPNGSRNHLQSVSHVLPSSSQCSEQETDRVSSHTSQCKTITNETDSDIEQAFISSDVLGDTSQVTQRDTPFGGPSQAVIDSCLVTDPELDCSNTSGGAHSRIDDNGYSHINRPSGHQQELAAEAAPLVDQDTVEDSGPTDHGLLPSHAPEGVCGRSVEGTSSGHLGTATSSTAVPDSSLAANSVTQHGYLATQSRPKKPSTGDDLSSNAGQMDSPYAGYITDSSSSYPSFPPSQTSKPESTTPSAMQIVVPGSNQKEEATVDDQSISKAVTDNTLFLEKLSKYLDRESRVIKCWKHLAFVLNVPAEETRKFDMFTEHSPTEDMFNYLAENWHPDLEVRELKTKLANIYRNDVIDSLIKGGYHDEEKVADLISGLPKFISMLSSKLDTESRTIGNWKSLATLFGIRKQVTEQFGSRGSGPTAALFQHMSTADGLKDLTMGELRNHFVKMERKDIVNILTKHKCKDSSLVRKVAVDGSELLADIGERLNKEMRAVKNWRNLAYRLEIPHEEYDAFDTSKVSAKSPTKMLFEWLQRCKPNITVKDLLTGLKQIDRYDVVDLVRQEVATVVEKDETDSRQRCSDLMQVDGATHQSTAKQALCNLQQLHHHPVKSNKQTLLTDLERKAAAKGLKIVDNDGKGNCLFSALRHQLENKKRKRYYSEMELRTDLVQYLEDHPTFRDDTGSLLNLFNFVDREKYPTWEEYLEKMKRDGTWGDQLIIEAAARYLNCAVHIISSHPEIPDVYIKPESTTCDVDELLLGHIHEYHYVSLEPDSRVPSYPSQLPTTNRQIPVSQFAGHPPSATHQQTYSHQQSQGHHQSERYSKEVKESMEVRQIPFRIYSKICIKLNIRRDWSFDDFRMVAEELGLDRDTTELIGQQRNPTETLFTKHYPNVTVLQLLNILHKIERSDVAAILEEWIKGAQ</sequence>
<dbReference type="CDD" id="cd22758">
    <property type="entry name" value="OTU_232R-like"/>
    <property type="match status" value="1"/>
</dbReference>
<proteinExistence type="predicted"/>
<dbReference type="SMART" id="SM00005">
    <property type="entry name" value="DEATH"/>
    <property type="match status" value="2"/>
</dbReference>
<feature type="domain" description="OTU" evidence="3">
    <location>
        <begin position="757"/>
        <end position="899"/>
    </location>
</feature>
<dbReference type="Pfam" id="PF02338">
    <property type="entry name" value="OTU"/>
    <property type="match status" value="1"/>
</dbReference>
<feature type="compositionally biased region" description="Polar residues" evidence="1">
    <location>
        <begin position="110"/>
        <end position="119"/>
    </location>
</feature>
<feature type="compositionally biased region" description="Polar residues" evidence="1">
    <location>
        <begin position="287"/>
        <end position="323"/>
    </location>
</feature>
<evidence type="ECO:0008006" key="6">
    <source>
        <dbReference type="Google" id="ProtNLM"/>
    </source>
</evidence>
<reference evidence="4 5" key="1">
    <citation type="submission" date="2022-05" db="EMBL/GenBank/DDBJ databases">
        <authorList>
            <consortium name="Genoscope - CEA"/>
            <person name="William W."/>
        </authorList>
    </citation>
    <scope>NUCLEOTIDE SEQUENCE [LARGE SCALE GENOMIC DNA]</scope>
</reference>
<feature type="domain" description="Death" evidence="2">
    <location>
        <begin position="624"/>
        <end position="692"/>
    </location>
</feature>
<dbReference type="Pfam" id="PF00531">
    <property type="entry name" value="Death"/>
    <property type="match status" value="2"/>
</dbReference>
<feature type="region of interest" description="Disordered" evidence="1">
    <location>
        <begin position="1"/>
        <end position="49"/>
    </location>
</feature>
<dbReference type="InterPro" id="IPR038765">
    <property type="entry name" value="Papain-like_cys_pep_sf"/>
</dbReference>